<dbReference type="AlphaFoldDB" id="A0A561QV66"/>
<protein>
    <submittedName>
        <fullName evidence="1">Uncharacterized protein</fullName>
    </submittedName>
</protein>
<reference evidence="1 2" key="1">
    <citation type="submission" date="2019-06" db="EMBL/GenBank/DDBJ databases">
        <title>Sorghum-associated microbial communities from plants grown in Nebraska, USA.</title>
        <authorList>
            <person name="Schachtman D."/>
        </authorList>
    </citation>
    <scope>NUCLEOTIDE SEQUENCE [LARGE SCALE GENOMIC DNA]</scope>
    <source>
        <strain evidence="1 2">1225</strain>
    </source>
</reference>
<organism evidence="1 2">
    <name type="scientific">Neorhizobium alkalisoli</name>
    <dbReference type="NCBI Taxonomy" id="528178"/>
    <lineage>
        <taxon>Bacteria</taxon>
        <taxon>Pseudomonadati</taxon>
        <taxon>Pseudomonadota</taxon>
        <taxon>Alphaproteobacteria</taxon>
        <taxon>Hyphomicrobiales</taxon>
        <taxon>Rhizobiaceae</taxon>
        <taxon>Rhizobium/Agrobacterium group</taxon>
        <taxon>Neorhizobium</taxon>
    </lineage>
</organism>
<evidence type="ECO:0000313" key="2">
    <source>
        <dbReference type="Proteomes" id="UP000320653"/>
    </source>
</evidence>
<evidence type="ECO:0000313" key="1">
    <source>
        <dbReference type="EMBL" id="TWF54196.1"/>
    </source>
</evidence>
<proteinExistence type="predicted"/>
<keyword evidence="2" id="KW-1185">Reference proteome</keyword>
<dbReference type="RefSeq" id="WP_145636204.1">
    <property type="nucleotide sequence ID" value="NZ_VIWP01000003.1"/>
</dbReference>
<gene>
    <name evidence="1" type="ORF">FHW37_10357</name>
</gene>
<dbReference type="OrthoDB" id="8372022at2"/>
<name>A0A561QV66_9HYPH</name>
<sequence length="162" mass="17812">MLRRLSFHALLVLTVLPLMAFRMPSSREVSERLLYDVRGAFVTAKPDVPKTLVTAVDSLVESAIQSTTRSTVLPRTIIAIRIEETSSVPMLIGVRHIAKVTVQAVSVTSGEPVAEGTFTASIYLFDEKVANQELALKVVNRISSEFRLDDRRRSSLASALAE</sequence>
<comment type="caution">
    <text evidence="1">The sequence shown here is derived from an EMBL/GenBank/DDBJ whole genome shotgun (WGS) entry which is preliminary data.</text>
</comment>
<accession>A0A561QV66</accession>
<dbReference type="Proteomes" id="UP000320653">
    <property type="component" value="Unassembled WGS sequence"/>
</dbReference>
<dbReference type="EMBL" id="VIWP01000003">
    <property type="protein sequence ID" value="TWF54196.1"/>
    <property type="molecule type" value="Genomic_DNA"/>
</dbReference>